<organism evidence="11 12">
    <name type="scientific">Brevibacillus ruminantium</name>
    <dbReference type="NCBI Taxonomy" id="2950604"/>
    <lineage>
        <taxon>Bacteria</taxon>
        <taxon>Bacillati</taxon>
        <taxon>Bacillota</taxon>
        <taxon>Bacilli</taxon>
        <taxon>Bacillales</taxon>
        <taxon>Paenibacillaceae</taxon>
        <taxon>Brevibacillus</taxon>
    </lineage>
</organism>
<accession>A0ABY4WHT4</accession>
<name>A0ABY4WHT4_9BACL</name>
<evidence type="ECO:0000256" key="8">
    <source>
        <dbReference type="HAMAP-Rule" id="MF_00772"/>
    </source>
</evidence>
<evidence type="ECO:0000256" key="4">
    <source>
        <dbReference type="ARBA" id="ARBA00022679"/>
    </source>
</evidence>
<dbReference type="SUPFAM" id="SSF53155">
    <property type="entry name" value="Methylated DNA-protein cysteine methyltransferase domain"/>
    <property type="match status" value="1"/>
</dbReference>
<protein>
    <recommendedName>
        <fullName evidence="8">Methylated-DNA--protein-cysteine methyltransferase</fullName>
        <ecNumber evidence="8">2.1.1.63</ecNumber>
    </recommendedName>
    <alternativeName>
        <fullName evidence="8">6-O-methylguanine-DNA methyltransferase</fullName>
        <shortName evidence="8">MGMT</shortName>
    </alternativeName>
    <alternativeName>
        <fullName evidence="8">O-6-methylguanine-DNA-alkyltransferase</fullName>
    </alternativeName>
</protein>
<dbReference type="RefSeq" id="WP_251871312.1">
    <property type="nucleotide sequence ID" value="NZ_CP098755.1"/>
</dbReference>
<comment type="similarity">
    <text evidence="8">Belongs to the MGMT family.</text>
</comment>
<dbReference type="InterPro" id="IPR023546">
    <property type="entry name" value="MGMT"/>
</dbReference>
<dbReference type="PANTHER" id="PTHR10815">
    <property type="entry name" value="METHYLATED-DNA--PROTEIN-CYSTEINE METHYLTRANSFERASE"/>
    <property type="match status" value="1"/>
</dbReference>
<feature type="domain" description="Methylated-DNA-[protein]-cysteine S-methyltransferase DNA binding" evidence="9">
    <location>
        <begin position="108"/>
        <end position="187"/>
    </location>
</feature>
<comment type="function">
    <text evidence="8">Involved in the cellular defense against the biological effects of O6-methylguanine (O6-MeG) and O4-methylthymine (O4-MeT) in DNA. Repairs the methylated nucleobase in DNA by stoichiometrically transferring the methyl group to a cysteine residue in the enzyme. This is a suicide reaction: the enzyme is irreversibly inactivated.</text>
</comment>
<evidence type="ECO:0000313" key="12">
    <source>
        <dbReference type="Proteomes" id="UP001056500"/>
    </source>
</evidence>
<dbReference type="NCBIfam" id="TIGR00589">
    <property type="entry name" value="ogt"/>
    <property type="match status" value="1"/>
</dbReference>
<evidence type="ECO:0000256" key="7">
    <source>
        <dbReference type="ARBA" id="ARBA00049348"/>
    </source>
</evidence>
<comment type="miscellaneous">
    <text evidence="8">This enzyme catalyzes only one turnover and therefore is not strictly catalytic. According to one definition, an enzyme is a biocatalyst that acts repeatedly and over many reaction cycles.</text>
</comment>
<dbReference type="HAMAP" id="MF_00772">
    <property type="entry name" value="OGT"/>
    <property type="match status" value="1"/>
</dbReference>
<keyword evidence="12" id="KW-1185">Reference proteome</keyword>
<dbReference type="InterPro" id="IPR014048">
    <property type="entry name" value="MethylDNA_cys_MeTrfase_DNA-bd"/>
</dbReference>
<comment type="catalytic activity">
    <reaction evidence="7 8">
        <text>a 6-O-methyl-2'-deoxyguanosine in DNA + L-cysteinyl-[protein] = S-methyl-L-cysteinyl-[protein] + a 2'-deoxyguanosine in DNA</text>
        <dbReference type="Rhea" id="RHEA:24000"/>
        <dbReference type="Rhea" id="RHEA-COMP:10131"/>
        <dbReference type="Rhea" id="RHEA-COMP:10132"/>
        <dbReference type="Rhea" id="RHEA-COMP:11367"/>
        <dbReference type="Rhea" id="RHEA-COMP:11368"/>
        <dbReference type="ChEBI" id="CHEBI:29950"/>
        <dbReference type="ChEBI" id="CHEBI:82612"/>
        <dbReference type="ChEBI" id="CHEBI:85445"/>
        <dbReference type="ChEBI" id="CHEBI:85448"/>
        <dbReference type="EC" id="2.1.1.63"/>
    </reaction>
</comment>
<dbReference type="Pfam" id="PF01035">
    <property type="entry name" value="DNA_binding_1"/>
    <property type="match status" value="1"/>
</dbReference>
<dbReference type="InterPro" id="IPR036388">
    <property type="entry name" value="WH-like_DNA-bd_sf"/>
</dbReference>
<keyword evidence="4 8" id="KW-0808">Transferase</keyword>
<evidence type="ECO:0000259" key="9">
    <source>
        <dbReference type="Pfam" id="PF01035"/>
    </source>
</evidence>
<sequence>MERRYYTSPLGKLEIAGDRKSIASIRFVGEGTGRHEVEAPDTEALHVETQKIEAPNSETLKVDSPDADLPVTDSVATDALQLCLQQLAEYFEGKRMSFELPLRHTGTEFQQEVWQQVQAIPYGQTASYQDIAAAVNREKAVRAVGTANGKNAWAIVVPCHRVIGRDGELRGYAWELWRKEWLLAHEQKYRQPQNVTLSLPG</sequence>
<feature type="domain" description="Methylguanine DNA methyltransferase ribonuclease-like" evidence="10">
    <location>
        <begin position="3"/>
        <end position="103"/>
    </location>
</feature>
<dbReference type="PROSITE" id="PS00374">
    <property type="entry name" value="MGMT"/>
    <property type="match status" value="1"/>
</dbReference>
<dbReference type="InterPro" id="IPR036217">
    <property type="entry name" value="MethylDNA_cys_MeTrfase_DNAb"/>
</dbReference>
<comment type="subcellular location">
    <subcellularLocation>
        <location evidence="8">Cytoplasm</location>
    </subcellularLocation>
</comment>
<dbReference type="SUPFAM" id="SSF46767">
    <property type="entry name" value="Methylated DNA-protein cysteine methyltransferase, C-terminal domain"/>
    <property type="match status" value="1"/>
</dbReference>
<evidence type="ECO:0000259" key="10">
    <source>
        <dbReference type="Pfam" id="PF02870"/>
    </source>
</evidence>
<evidence type="ECO:0000313" key="11">
    <source>
        <dbReference type="EMBL" id="USG64196.1"/>
    </source>
</evidence>
<dbReference type="PANTHER" id="PTHR10815:SF13">
    <property type="entry name" value="METHYLATED-DNA--PROTEIN-CYSTEINE METHYLTRANSFERASE"/>
    <property type="match status" value="1"/>
</dbReference>
<dbReference type="Pfam" id="PF02870">
    <property type="entry name" value="Methyltransf_1N"/>
    <property type="match status" value="1"/>
</dbReference>
<keyword evidence="2 8" id="KW-0963">Cytoplasm</keyword>
<dbReference type="CDD" id="cd06445">
    <property type="entry name" value="ATase"/>
    <property type="match status" value="1"/>
</dbReference>
<dbReference type="Proteomes" id="UP001056500">
    <property type="component" value="Chromosome"/>
</dbReference>
<dbReference type="Gene3D" id="3.30.160.70">
    <property type="entry name" value="Methylated DNA-protein cysteine methyltransferase domain"/>
    <property type="match status" value="1"/>
</dbReference>
<comment type="catalytic activity">
    <reaction evidence="1 8">
        <text>a 4-O-methyl-thymidine in DNA + L-cysteinyl-[protein] = a thymidine in DNA + S-methyl-L-cysteinyl-[protein]</text>
        <dbReference type="Rhea" id="RHEA:53428"/>
        <dbReference type="Rhea" id="RHEA-COMP:10131"/>
        <dbReference type="Rhea" id="RHEA-COMP:10132"/>
        <dbReference type="Rhea" id="RHEA-COMP:13555"/>
        <dbReference type="Rhea" id="RHEA-COMP:13556"/>
        <dbReference type="ChEBI" id="CHEBI:29950"/>
        <dbReference type="ChEBI" id="CHEBI:82612"/>
        <dbReference type="ChEBI" id="CHEBI:137386"/>
        <dbReference type="ChEBI" id="CHEBI:137387"/>
        <dbReference type="EC" id="2.1.1.63"/>
    </reaction>
</comment>
<dbReference type="EMBL" id="CP098755">
    <property type="protein sequence ID" value="USG64196.1"/>
    <property type="molecule type" value="Genomic_DNA"/>
</dbReference>
<evidence type="ECO:0000256" key="5">
    <source>
        <dbReference type="ARBA" id="ARBA00022763"/>
    </source>
</evidence>
<feature type="active site" description="Nucleophile; methyl group acceptor" evidence="8">
    <location>
        <position position="159"/>
    </location>
</feature>
<keyword evidence="3 8" id="KW-0489">Methyltransferase</keyword>
<dbReference type="InterPro" id="IPR001497">
    <property type="entry name" value="MethylDNA_cys_MeTrfase_AS"/>
</dbReference>
<evidence type="ECO:0000256" key="6">
    <source>
        <dbReference type="ARBA" id="ARBA00023204"/>
    </source>
</evidence>
<gene>
    <name evidence="11" type="ORF">NDK47_18815</name>
</gene>
<evidence type="ECO:0000256" key="3">
    <source>
        <dbReference type="ARBA" id="ARBA00022603"/>
    </source>
</evidence>
<dbReference type="Gene3D" id="1.10.10.10">
    <property type="entry name" value="Winged helix-like DNA-binding domain superfamily/Winged helix DNA-binding domain"/>
    <property type="match status" value="1"/>
</dbReference>
<dbReference type="InterPro" id="IPR036631">
    <property type="entry name" value="MGMT_N_sf"/>
</dbReference>
<dbReference type="EC" id="2.1.1.63" evidence="8"/>
<keyword evidence="5 8" id="KW-0227">DNA damage</keyword>
<keyword evidence="6 8" id="KW-0234">DNA repair</keyword>
<evidence type="ECO:0000256" key="1">
    <source>
        <dbReference type="ARBA" id="ARBA00001286"/>
    </source>
</evidence>
<proteinExistence type="inferred from homology"/>
<reference evidence="11" key="1">
    <citation type="submission" date="2022-06" db="EMBL/GenBank/DDBJ databases">
        <title>Genome sequencing of Brevibacillus sp. BB3-R1.</title>
        <authorList>
            <person name="Heo J."/>
            <person name="Lee D."/>
            <person name="Won M."/>
            <person name="Han B.-H."/>
            <person name="Hong S.-B."/>
            <person name="Kwon S.-W."/>
        </authorList>
    </citation>
    <scope>NUCLEOTIDE SEQUENCE</scope>
    <source>
        <strain evidence="11">BB3-R1</strain>
    </source>
</reference>
<dbReference type="InterPro" id="IPR008332">
    <property type="entry name" value="MethylG_MeTrfase_N"/>
</dbReference>
<evidence type="ECO:0000256" key="2">
    <source>
        <dbReference type="ARBA" id="ARBA00022490"/>
    </source>
</evidence>